<proteinExistence type="predicted"/>
<dbReference type="SUPFAM" id="SSF48498">
    <property type="entry name" value="Tetracyclin repressor-like, C-terminal domain"/>
    <property type="match status" value="1"/>
</dbReference>
<keyword evidence="1" id="KW-0805">Transcription regulation</keyword>
<evidence type="ECO:0000313" key="7">
    <source>
        <dbReference type="EMBL" id="MFC6198163.1"/>
    </source>
</evidence>
<dbReference type="PANTHER" id="PTHR30055:SF148">
    <property type="entry name" value="TETR-FAMILY TRANSCRIPTIONAL REGULATOR"/>
    <property type="match status" value="1"/>
</dbReference>
<gene>
    <name evidence="7" type="ORF">ACFQDM_08740</name>
</gene>
<keyword evidence="2 4" id="KW-0238">DNA-binding</keyword>
<evidence type="ECO:0000256" key="1">
    <source>
        <dbReference type="ARBA" id="ARBA00023015"/>
    </source>
</evidence>
<dbReference type="Pfam" id="PF16859">
    <property type="entry name" value="TetR_C_11"/>
    <property type="match status" value="1"/>
</dbReference>
<accession>A0ABW1S9H3</accession>
<dbReference type="InterPro" id="IPR036271">
    <property type="entry name" value="Tet_transcr_reg_TetR-rel_C_sf"/>
</dbReference>
<dbReference type="Pfam" id="PF00440">
    <property type="entry name" value="TetR_N"/>
    <property type="match status" value="1"/>
</dbReference>
<dbReference type="InterPro" id="IPR050109">
    <property type="entry name" value="HTH-type_TetR-like_transc_reg"/>
</dbReference>
<dbReference type="EMBL" id="JBHSSW010000009">
    <property type="protein sequence ID" value="MFC6198163.1"/>
    <property type="molecule type" value="Genomic_DNA"/>
</dbReference>
<protein>
    <submittedName>
        <fullName evidence="7">TetR/AcrR family transcriptional regulator</fullName>
    </submittedName>
</protein>
<feature type="domain" description="HTH tetR-type" evidence="6">
    <location>
        <begin position="24"/>
        <end position="84"/>
    </location>
</feature>
<dbReference type="SUPFAM" id="SSF46689">
    <property type="entry name" value="Homeodomain-like"/>
    <property type="match status" value="1"/>
</dbReference>
<evidence type="ECO:0000256" key="4">
    <source>
        <dbReference type="PROSITE-ProRule" id="PRU00335"/>
    </source>
</evidence>
<keyword evidence="8" id="KW-1185">Reference proteome</keyword>
<organism evidence="7 8">
    <name type="scientific">Ponticaulis profundi</name>
    <dbReference type="NCBI Taxonomy" id="2665222"/>
    <lineage>
        <taxon>Bacteria</taxon>
        <taxon>Pseudomonadati</taxon>
        <taxon>Pseudomonadota</taxon>
        <taxon>Alphaproteobacteria</taxon>
        <taxon>Hyphomonadales</taxon>
        <taxon>Hyphomonadaceae</taxon>
        <taxon>Ponticaulis</taxon>
    </lineage>
</organism>
<sequence>MQDSQNELSTKTGQRTAPGRPRDPHLEARVFQTVMTLYAQGGWQSLTFEAVARDAGVGKAALYRRWPSRGALFADALQENWLTLSSTDTGSLRGDLTALAGMLFEKMSGEFGHTNFFLQADARKFPEVAEAITTYRRELIREAKAIVYRAIERRDLPVGSDASLVMDVIVGAIANHISTTPPEKKDQMIADAPEYLERLIALVMKGLNEVEPK</sequence>
<evidence type="ECO:0000313" key="8">
    <source>
        <dbReference type="Proteomes" id="UP001596303"/>
    </source>
</evidence>
<comment type="caution">
    <text evidence="7">The sequence shown here is derived from an EMBL/GenBank/DDBJ whole genome shotgun (WGS) entry which is preliminary data.</text>
</comment>
<dbReference type="PROSITE" id="PS50977">
    <property type="entry name" value="HTH_TETR_2"/>
    <property type="match status" value="1"/>
</dbReference>
<evidence type="ECO:0000256" key="2">
    <source>
        <dbReference type="ARBA" id="ARBA00023125"/>
    </source>
</evidence>
<evidence type="ECO:0000256" key="3">
    <source>
        <dbReference type="ARBA" id="ARBA00023163"/>
    </source>
</evidence>
<dbReference type="InterPro" id="IPR009057">
    <property type="entry name" value="Homeodomain-like_sf"/>
</dbReference>
<name>A0ABW1S9H3_9PROT</name>
<feature type="DNA-binding region" description="H-T-H motif" evidence="4">
    <location>
        <begin position="47"/>
        <end position="66"/>
    </location>
</feature>
<evidence type="ECO:0000256" key="5">
    <source>
        <dbReference type="SAM" id="MobiDB-lite"/>
    </source>
</evidence>
<feature type="region of interest" description="Disordered" evidence="5">
    <location>
        <begin position="1"/>
        <end position="24"/>
    </location>
</feature>
<feature type="compositionally biased region" description="Polar residues" evidence="5">
    <location>
        <begin position="1"/>
        <end position="15"/>
    </location>
</feature>
<reference evidence="8" key="1">
    <citation type="journal article" date="2019" name="Int. J. Syst. Evol. Microbiol.">
        <title>The Global Catalogue of Microorganisms (GCM) 10K type strain sequencing project: providing services to taxonomists for standard genome sequencing and annotation.</title>
        <authorList>
            <consortium name="The Broad Institute Genomics Platform"/>
            <consortium name="The Broad Institute Genome Sequencing Center for Infectious Disease"/>
            <person name="Wu L."/>
            <person name="Ma J."/>
        </authorList>
    </citation>
    <scope>NUCLEOTIDE SEQUENCE [LARGE SCALE GENOMIC DNA]</scope>
    <source>
        <strain evidence="8">CGMCC-1.15741</strain>
    </source>
</reference>
<dbReference type="InterPro" id="IPR001647">
    <property type="entry name" value="HTH_TetR"/>
</dbReference>
<dbReference type="Gene3D" id="1.10.357.10">
    <property type="entry name" value="Tetracycline Repressor, domain 2"/>
    <property type="match status" value="1"/>
</dbReference>
<dbReference type="Proteomes" id="UP001596303">
    <property type="component" value="Unassembled WGS sequence"/>
</dbReference>
<keyword evidence="3" id="KW-0804">Transcription</keyword>
<dbReference type="PANTHER" id="PTHR30055">
    <property type="entry name" value="HTH-TYPE TRANSCRIPTIONAL REGULATOR RUTR"/>
    <property type="match status" value="1"/>
</dbReference>
<evidence type="ECO:0000259" key="6">
    <source>
        <dbReference type="PROSITE" id="PS50977"/>
    </source>
</evidence>
<dbReference type="Gene3D" id="1.10.10.60">
    <property type="entry name" value="Homeodomain-like"/>
    <property type="match status" value="1"/>
</dbReference>
<dbReference type="RefSeq" id="WP_377378157.1">
    <property type="nucleotide sequence ID" value="NZ_JBHSSW010000009.1"/>
</dbReference>
<dbReference type="InterPro" id="IPR011075">
    <property type="entry name" value="TetR_C"/>
</dbReference>